<dbReference type="InterPro" id="IPR036388">
    <property type="entry name" value="WH-like_DNA-bd_sf"/>
</dbReference>
<organism evidence="2">
    <name type="scientific">uncultured Acidimicrobiales bacterium</name>
    <dbReference type="NCBI Taxonomy" id="310071"/>
    <lineage>
        <taxon>Bacteria</taxon>
        <taxon>Bacillati</taxon>
        <taxon>Actinomycetota</taxon>
        <taxon>Acidimicrobiia</taxon>
        <taxon>Acidimicrobiales</taxon>
        <taxon>environmental samples</taxon>
    </lineage>
</organism>
<evidence type="ECO:0000259" key="1">
    <source>
        <dbReference type="PROSITE" id="PS50995"/>
    </source>
</evidence>
<dbReference type="GO" id="GO:0003700">
    <property type="term" value="F:DNA-binding transcription factor activity"/>
    <property type="evidence" value="ECO:0007669"/>
    <property type="project" value="InterPro"/>
</dbReference>
<dbReference type="SMART" id="SM00347">
    <property type="entry name" value="HTH_MARR"/>
    <property type="match status" value="1"/>
</dbReference>
<dbReference type="PANTHER" id="PTHR33164">
    <property type="entry name" value="TRANSCRIPTIONAL REGULATOR, MARR FAMILY"/>
    <property type="match status" value="1"/>
</dbReference>
<name>A0A6J4JGQ6_9ACTN</name>
<dbReference type="PROSITE" id="PS50995">
    <property type="entry name" value="HTH_MARR_2"/>
    <property type="match status" value="1"/>
</dbReference>
<evidence type="ECO:0000313" key="2">
    <source>
        <dbReference type="EMBL" id="CAA9276281.1"/>
    </source>
</evidence>
<proteinExistence type="predicted"/>
<dbReference type="Gene3D" id="1.10.10.10">
    <property type="entry name" value="Winged helix-like DNA-binding domain superfamily/Winged helix DNA-binding domain"/>
    <property type="match status" value="1"/>
</dbReference>
<dbReference type="EMBL" id="CADCSZ010000219">
    <property type="protein sequence ID" value="CAA9276281.1"/>
    <property type="molecule type" value="Genomic_DNA"/>
</dbReference>
<dbReference type="InterPro" id="IPR000835">
    <property type="entry name" value="HTH_MarR-typ"/>
</dbReference>
<accession>A0A6J4JGQ6</accession>
<dbReference type="SUPFAM" id="SSF46785">
    <property type="entry name" value="Winged helix' DNA-binding domain"/>
    <property type="match status" value="1"/>
</dbReference>
<dbReference type="InterPro" id="IPR039422">
    <property type="entry name" value="MarR/SlyA-like"/>
</dbReference>
<gene>
    <name evidence="2" type="ORF">AVDCRST_MAG76-3695</name>
</gene>
<dbReference type="GO" id="GO:0006950">
    <property type="term" value="P:response to stress"/>
    <property type="evidence" value="ECO:0007669"/>
    <property type="project" value="TreeGrafter"/>
</dbReference>
<dbReference type="AlphaFoldDB" id="A0A6J4JGQ6"/>
<dbReference type="PANTHER" id="PTHR33164:SF99">
    <property type="entry name" value="MARR FAMILY REGULATORY PROTEIN"/>
    <property type="match status" value="1"/>
</dbReference>
<reference evidence="2" key="1">
    <citation type="submission" date="2020-02" db="EMBL/GenBank/DDBJ databases">
        <authorList>
            <person name="Meier V. D."/>
        </authorList>
    </citation>
    <scope>NUCLEOTIDE SEQUENCE</scope>
    <source>
        <strain evidence="2">AVDCRST_MAG76</strain>
    </source>
</reference>
<protein>
    <recommendedName>
        <fullName evidence="1">HTH marR-type domain-containing protein</fullName>
    </recommendedName>
</protein>
<dbReference type="InterPro" id="IPR036390">
    <property type="entry name" value="WH_DNA-bd_sf"/>
</dbReference>
<sequence length="154" mass="16251">MVEHLPLGRLLTLALRLLVDEMHQRLQAAGYGDLRPAHGYVLNAAAAEGGVTASALAGMLGMTKQGAAKVITELVEAGYIVRGADDADARARPATLTSRGHAALGAAAEIQRQLEAEWAALVTARDMTGLRRTLERALHATSGDADLPPLRPVW</sequence>
<dbReference type="Pfam" id="PF12802">
    <property type="entry name" value="MarR_2"/>
    <property type="match status" value="1"/>
</dbReference>
<feature type="domain" description="HTH marR-type" evidence="1">
    <location>
        <begin position="4"/>
        <end position="139"/>
    </location>
</feature>